<dbReference type="EMBL" id="AEWV01000022">
    <property type="protein sequence ID" value="EGC17190.1"/>
    <property type="molecule type" value="Genomic_DNA"/>
</dbReference>
<protein>
    <recommendedName>
        <fullName evidence="4">Lipoprotein</fullName>
    </recommendedName>
</protein>
<dbReference type="AlphaFoldDB" id="F0F011"/>
<keyword evidence="1" id="KW-0732">Signal</keyword>
<dbReference type="RefSeq" id="WP_003783084.1">
    <property type="nucleotide sequence ID" value="NZ_GL870929.1"/>
</dbReference>
<proteinExistence type="predicted"/>
<feature type="chain" id="PRO_5003247042" description="Lipoprotein" evidence="1">
    <location>
        <begin position="26"/>
        <end position="139"/>
    </location>
</feature>
<accession>F0F011</accession>
<gene>
    <name evidence="2" type="ORF">HMPREF9098_1445</name>
</gene>
<reference evidence="2 3" key="1">
    <citation type="submission" date="2011-01" db="EMBL/GenBank/DDBJ databases">
        <authorList>
            <person name="Muzny D."/>
            <person name="Qin X."/>
            <person name="Deng J."/>
            <person name="Jiang H."/>
            <person name="Liu Y."/>
            <person name="Qu J."/>
            <person name="Song X.-Z."/>
            <person name="Zhang L."/>
            <person name="Thornton R."/>
            <person name="Coyle M."/>
            <person name="Francisco L."/>
            <person name="Jackson L."/>
            <person name="Javaid M."/>
            <person name="Korchina V."/>
            <person name="Kovar C."/>
            <person name="Mata R."/>
            <person name="Mathew T."/>
            <person name="Ngo R."/>
            <person name="Nguyen L."/>
            <person name="Nguyen N."/>
            <person name="Okwuonu G."/>
            <person name="Ongeri F."/>
            <person name="Pham C."/>
            <person name="Simmons D."/>
            <person name="Wilczek-Boney K."/>
            <person name="Hale W."/>
            <person name="Jakkamsetti A."/>
            <person name="Pham P."/>
            <person name="Ruth R."/>
            <person name="San Lucas F."/>
            <person name="Warren J."/>
            <person name="Zhang J."/>
            <person name="Zhao Z."/>
            <person name="Zhou C."/>
            <person name="Zhu D."/>
            <person name="Lee S."/>
            <person name="Bess C."/>
            <person name="Blankenburg K."/>
            <person name="Forbes L."/>
            <person name="Fu Q."/>
            <person name="Gubbala S."/>
            <person name="Hirani K."/>
            <person name="Jayaseelan J.C."/>
            <person name="Lara F."/>
            <person name="Munidasa M."/>
            <person name="Palculict T."/>
            <person name="Patil S."/>
            <person name="Pu L.-L."/>
            <person name="Saada N."/>
            <person name="Tang L."/>
            <person name="Weissenberger G."/>
            <person name="Zhu Y."/>
            <person name="Hemphill L."/>
            <person name="Shang Y."/>
            <person name="Youmans B."/>
            <person name="Ayvaz T."/>
            <person name="Ross M."/>
            <person name="Santibanez J."/>
            <person name="Aqrawi P."/>
            <person name="Gross S."/>
            <person name="Joshi V."/>
            <person name="Fowler G."/>
            <person name="Nazareth L."/>
            <person name="Reid J."/>
            <person name="Worley K."/>
            <person name="Petrosino J."/>
            <person name="Highlander S."/>
            <person name="Gibbs R."/>
        </authorList>
    </citation>
    <scope>NUCLEOTIDE SEQUENCE [LARGE SCALE GENOMIC DNA]</scope>
    <source>
        <strain evidence="2 3">ATCC 33394</strain>
    </source>
</reference>
<organism evidence="2 3">
    <name type="scientific">Kingella denitrificans ATCC 33394</name>
    <dbReference type="NCBI Taxonomy" id="888741"/>
    <lineage>
        <taxon>Bacteria</taxon>
        <taxon>Pseudomonadati</taxon>
        <taxon>Pseudomonadota</taxon>
        <taxon>Betaproteobacteria</taxon>
        <taxon>Neisseriales</taxon>
        <taxon>Neisseriaceae</taxon>
        <taxon>Kingella</taxon>
    </lineage>
</organism>
<comment type="caution">
    <text evidence="2">The sequence shown here is derived from an EMBL/GenBank/DDBJ whole genome shotgun (WGS) entry which is preliminary data.</text>
</comment>
<sequence>MKPMKNVLLLAALGAVLTGCYVVPASSTVRVGDAGGVRTGGNSMQVRLYPTNAVAQQQGPAQAVVSIDQNGHGTFSSYIAGESFTGDATRNTSSRSGKANGAAASGRYISCDYTMNSPTVGTGSCRMSTGATYSMHFSR</sequence>
<dbReference type="STRING" id="888741.HMPREF9098_1445"/>
<evidence type="ECO:0000256" key="1">
    <source>
        <dbReference type="SAM" id="SignalP"/>
    </source>
</evidence>
<evidence type="ECO:0008006" key="4">
    <source>
        <dbReference type="Google" id="ProtNLM"/>
    </source>
</evidence>
<evidence type="ECO:0000313" key="3">
    <source>
        <dbReference type="Proteomes" id="UP000004088"/>
    </source>
</evidence>
<name>F0F011_9NEIS</name>
<evidence type="ECO:0000313" key="2">
    <source>
        <dbReference type="EMBL" id="EGC17190.1"/>
    </source>
</evidence>
<dbReference type="HOGENOM" id="CLU_1842449_0_0_4"/>
<keyword evidence="3" id="KW-1185">Reference proteome</keyword>
<dbReference type="PROSITE" id="PS51257">
    <property type="entry name" value="PROKAR_LIPOPROTEIN"/>
    <property type="match status" value="1"/>
</dbReference>
<dbReference type="Proteomes" id="UP000004088">
    <property type="component" value="Unassembled WGS sequence"/>
</dbReference>
<feature type="signal peptide" evidence="1">
    <location>
        <begin position="1"/>
        <end position="25"/>
    </location>
</feature>